<feature type="region of interest" description="Disordered" evidence="1">
    <location>
        <begin position="69"/>
        <end position="123"/>
    </location>
</feature>
<feature type="compositionally biased region" description="Polar residues" evidence="1">
    <location>
        <begin position="100"/>
        <end position="123"/>
    </location>
</feature>
<gene>
    <name evidence="2" type="ORF">RR48_15154</name>
</gene>
<sequence length="123" mass="13229">MRPLLVLHILKQCFVAFIEKHAPSFVMIAGDRVRKASACRDFEGVIERTGGERRGRITPQATRCRTATNLAAARAPPTYSRRGCARAPPPPPPPPPTPPAGTSSPLDSLSTSVPFSARTRANT</sequence>
<keyword evidence="3" id="KW-1185">Reference proteome</keyword>
<evidence type="ECO:0000313" key="2">
    <source>
        <dbReference type="EMBL" id="KPJ09013.1"/>
    </source>
</evidence>
<evidence type="ECO:0000313" key="3">
    <source>
        <dbReference type="Proteomes" id="UP000053240"/>
    </source>
</evidence>
<dbReference type="EMBL" id="KQ461108">
    <property type="protein sequence ID" value="KPJ09013.1"/>
    <property type="molecule type" value="Genomic_DNA"/>
</dbReference>
<organism evidence="2 3">
    <name type="scientific">Papilio machaon</name>
    <name type="common">Old World swallowtail butterfly</name>
    <dbReference type="NCBI Taxonomy" id="76193"/>
    <lineage>
        <taxon>Eukaryota</taxon>
        <taxon>Metazoa</taxon>
        <taxon>Ecdysozoa</taxon>
        <taxon>Arthropoda</taxon>
        <taxon>Hexapoda</taxon>
        <taxon>Insecta</taxon>
        <taxon>Pterygota</taxon>
        <taxon>Neoptera</taxon>
        <taxon>Endopterygota</taxon>
        <taxon>Lepidoptera</taxon>
        <taxon>Glossata</taxon>
        <taxon>Ditrysia</taxon>
        <taxon>Papilionoidea</taxon>
        <taxon>Papilionidae</taxon>
        <taxon>Papilioninae</taxon>
        <taxon>Papilio</taxon>
    </lineage>
</organism>
<dbReference type="AlphaFoldDB" id="A0A194QU06"/>
<accession>A0A194QU06</accession>
<reference evidence="2 3" key="1">
    <citation type="journal article" date="2015" name="Nat. Commun.">
        <title>Outbred genome sequencing and CRISPR/Cas9 gene editing in butterflies.</title>
        <authorList>
            <person name="Li X."/>
            <person name="Fan D."/>
            <person name="Zhang W."/>
            <person name="Liu G."/>
            <person name="Zhang L."/>
            <person name="Zhao L."/>
            <person name="Fang X."/>
            <person name="Chen L."/>
            <person name="Dong Y."/>
            <person name="Chen Y."/>
            <person name="Ding Y."/>
            <person name="Zhao R."/>
            <person name="Feng M."/>
            <person name="Zhu Y."/>
            <person name="Feng Y."/>
            <person name="Jiang X."/>
            <person name="Zhu D."/>
            <person name="Xiang H."/>
            <person name="Feng X."/>
            <person name="Li S."/>
            <person name="Wang J."/>
            <person name="Zhang G."/>
            <person name="Kronforst M.R."/>
            <person name="Wang W."/>
        </authorList>
    </citation>
    <scope>NUCLEOTIDE SEQUENCE [LARGE SCALE GENOMIC DNA]</scope>
    <source>
        <strain evidence="2">Ya'a_city_454_Pm</strain>
        <tissue evidence="2">Whole body</tissue>
    </source>
</reference>
<dbReference type="InParanoid" id="A0A194QU06"/>
<proteinExistence type="predicted"/>
<name>A0A194QU06_PAPMA</name>
<feature type="compositionally biased region" description="Pro residues" evidence="1">
    <location>
        <begin position="87"/>
        <end position="99"/>
    </location>
</feature>
<dbReference type="Proteomes" id="UP000053240">
    <property type="component" value="Unassembled WGS sequence"/>
</dbReference>
<evidence type="ECO:0000256" key="1">
    <source>
        <dbReference type="SAM" id="MobiDB-lite"/>
    </source>
</evidence>
<protein>
    <submittedName>
        <fullName evidence="2">Uncharacterized protein</fullName>
    </submittedName>
</protein>